<dbReference type="Proteomes" id="UP000315295">
    <property type="component" value="Unassembled WGS sequence"/>
</dbReference>
<evidence type="ECO:0000313" key="6">
    <source>
        <dbReference type="Proteomes" id="UP000315295"/>
    </source>
</evidence>
<dbReference type="PROSITE" id="PS51767">
    <property type="entry name" value="PEPTIDASE_A1"/>
    <property type="match status" value="1"/>
</dbReference>
<dbReference type="InterPro" id="IPR051708">
    <property type="entry name" value="Plant_Aspart_Prot_A1"/>
</dbReference>
<name>A0A540NJZ3_MALBA</name>
<keyword evidence="2" id="KW-0645">Protease</keyword>
<dbReference type="InterPro" id="IPR033121">
    <property type="entry name" value="PEPTIDASE_A1"/>
</dbReference>
<proteinExistence type="inferred from homology"/>
<dbReference type="Pfam" id="PF14543">
    <property type="entry name" value="TAXi_N"/>
    <property type="match status" value="1"/>
</dbReference>
<reference evidence="5 6" key="1">
    <citation type="journal article" date="2019" name="G3 (Bethesda)">
        <title>Sequencing of a Wild Apple (Malus baccata) Genome Unravels the Differences Between Cultivated and Wild Apple Species Regarding Disease Resistance and Cold Tolerance.</title>
        <authorList>
            <person name="Chen X."/>
        </authorList>
    </citation>
    <scope>NUCLEOTIDE SEQUENCE [LARGE SCALE GENOMIC DNA]</scope>
    <source>
        <strain evidence="6">cv. Shandingzi</strain>
        <tissue evidence="5">Leaves</tissue>
    </source>
</reference>
<dbReference type="SUPFAM" id="SSF50630">
    <property type="entry name" value="Acid proteases"/>
    <property type="match status" value="1"/>
</dbReference>
<dbReference type="Pfam" id="PF14541">
    <property type="entry name" value="TAXi_C"/>
    <property type="match status" value="1"/>
</dbReference>
<dbReference type="GO" id="GO:0008233">
    <property type="term" value="F:peptidase activity"/>
    <property type="evidence" value="ECO:0007669"/>
    <property type="project" value="UniProtKB-KW"/>
</dbReference>
<accession>A0A540NJZ3</accession>
<keyword evidence="6" id="KW-1185">Reference proteome</keyword>
<evidence type="ECO:0000256" key="2">
    <source>
        <dbReference type="ARBA" id="ARBA00022670"/>
    </source>
</evidence>
<dbReference type="AlphaFoldDB" id="A0A540NJZ3"/>
<gene>
    <name evidence="5" type="ORF">C1H46_003096</name>
</gene>
<sequence>MIPEAAIAKQENDIFYLLKDLMFLRARLACLGAKAGFSNDGDTHAGLVVEDSGAQFMANFSIDTSDPSKSSSYTTLPCASPYCTISPSDKCDPSNNCKFSHEYLDGIKVARLIGTENFTFDASDKGISTVPNVVFGCDHDNDGYNGQPSGLVGLGPLNISSANHMGSKFSYCIGSIRDPNYPHNKLVLGDGAKIEGTSTPIQVYNELYYLTLESISLAEMRLEIDPEIFKRTESGSGGTIIDSETTVTFLATGAHVVLRDKVQKLLDGRLEKVEKPDVPSGLCYKGKIRQDLIGFLDVVLNFAGGDELGLDI</sequence>
<evidence type="ECO:0000313" key="5">
    <source>
        <dbReference type="EMBL" id="TQE11362.1"/>
    </source>
</evidence>
<organism evidence="5 6">
    <name type="scientific">Malus baccata</name>
    <name type="common">Siberian crab apple</name>
    <name type="synonym">Pyrus baccata</name>
    <dbReference type="NCBI Taxonomy" id="106549"/>
    <lineage>
        <taxon>Eukaryota</taxon>
        <taxon>Viridiplantae</taxon>
        <taxon>Streptophyta</taxon>
        <taxon>Embryophyta</taxon>
        <taxon>Tracheophyta</taxon>
        <taxon>Spermatophyta</taxon>
        <taxon>Magnoliopsida</taxon>
        <taxon>eudicotyledons</taxon>
        <taxon>Gunneridae</taxon>
        <taxon>Pentapetalae</taxon>
        <taxon>rosids</taxon>
        <taxon>fabids</taxon>
        <taxon>Rosales</taxon>
        <taxon>Rosaceae</taxon>
        <taxon>Amygdaloideae</taxon>
        <taxon>Maleae</taxon>
        <taxon>Malus</taxon>
    </lineage>
</organism>
<dbReference type="Gene3D" id="2.40.70.10">
    <property type="entry name" value="Acid Proteases"/>
    <property type="match status" value="2"/>
</dbReference>
<dbReference type="STRING" id="106549.A0A540NJZ3"/>
<dbReference type="InterPro" id="IPR021109">
    <property type="entry name" value="Peptidase_aspartic_dom_sf"/>
</dbReference>
<dbReference type="PANTHER" id="PTHR47967:SF14">
    <property type="entry name" value="EUKARYOTIC ASPARTYL PROTEASE FAMILY PROTEIN"/>
    <property type="match status" value="1"/>
</dbReference>
<dbReference type="GO" id="GO:0005576">
    <property type="term" value="C:extracellular region"/>
    <property type="evidence" value="ECO:0007669"/>
    <property type="project" value="TreeGrafter"/>
</dbReference>
<dbReference type="InterPro" id="IPR032861">
    <property type="entry name" value="TAXi_N"/>
</dbReference>
<feature type="domain" description="Peptidase A1" evidence="4">
    <location>
        <begin position="33"/>
        <end position="312"/>
    </location>
</feature>
<evidence type="ECO:0000259" key="4">
    <source>
        <dbReference type="PROSITE" id="PS51767"/>
    </source>
</evidence>
<keyword evidence="3" id="KW-0378">Hydrolase</keyword>
<evidence type="ECO:0000256" key="1">
    <source>
        <dbReference type="ARBA" id="ARBA00007447"/>
    </source>
</evidence>
<comment type="similarity">
    <text evidence="1">Belongs to the peptidase A1 family.</text>
</comment>
<dbReference type="InterPro" id="IPR032799">
    <property type="entry name" value="TAXi_C"/>
</dbReference>
<dbReference type="GO" id="GO:0006508">
    <property type="term" value="P:proteolysis"/>
    <property type="evidence" value="ECO:0007669"/>
    <property type="project" value="UniProtKB-KW"/>
</dbReference>
<comment type="caution">
    <text evidence="5">The sequence shown here is derived from an EMBL/GenBank/DDBJ whole genome shotgun (WGS) entry which is preliminary data.</text>
</comment>
<dbReference type="PANTHER" id="PTHR47967">
    <property type="entry name" value="OS07G0603500 PROTEIN-RELATED"/>
    <property type="match status" value="1"/>
</dbReference>
<evidence type="ECO:0000256" key="3">
    <source>
        <dbReference type="ARBA" id="ARBA00022801"/>
    </source>
</evidence>
<protein>
    <recommendedName>
        <fullName evidence="4">Peptidase A1 domain-containing protein</fullName>
    </recommendedName>
</protein>
<dbReference type="EMBL" id="VIEB01000031">
    <property type="protein sequence ID" value="TQE11362.1"/>
    <property type="molecule type" value="Genomic_DNA"/>
</dbReference>